<proteinExistence type="predicted"/>
<sequence>MSVELLNQMIDVEKLINLLPLYVNDSLSMFLCQKPSLNNFLKAPQTTWITTNGTKTFQEILCQNSMNWSQIDQLSTITNLQQMLHDITIMNTVSNTLHGLHEAINRSQEIPTDVKEILNTLTQANIGKIATPLLMLANGSDIYKNVLNIGEYVYEKAKSLYGCNQTVITMEKLVQLTSLMLKTAAELPNYLRVTSNKTLSSVFSKLHAFGPNVTQTILTEIVHPKMIQVFLENNHNVSNVLCKEHFLHTGMSMGQQQNHPVSFCTPHDVQAIQKVLSKLPLDQLETLFQEFSSALSKLLHSFAPNRQKRDTYNSTRVVDSQVVSTNPATVSLLIQGLDSIYRSMRVILEQSNMSWARVFLDSSLDNLQFLMKAPLNEHYMISSFSAYVLEWGPKLEKSPVWMYIGPVLKGGHIMIEKMNYQFAKLKGMGIDSSHYIAQLIELLDYMVQYGPDFLPSVFNIIENPHVLDKLKVDSWDVVGILCSDQQIFQIMQLPPHVPVDRFQSLVCGSNLTLFIVQFTSISQIPLQVNKWIVDRGIAIGKILDESHMVPVEVKRQMKYYLLIFNIYLDVTKEFITLWKENLTSTMVPSGQILMDFLNQSMSVPKEALQIFQNTYVNYEEIFVRLITENALEKRICNNLRLPDILVFPAEFNQTLILKYENLLCSLKWTDVANHLEKNATTNKISQAIHLLGDNPNLDIKLNWTELSEKTKYTIKMLPTLTKILQKTYIGTFYNFFLGDQSVVNWMASDGSILTDNRKMESAINETLNVVSLFLETFVSNNEFEYLSKNLKIFEEILYFIYQSNMNNQINNLIQLFSSDPELLELIRPIQLSPVTANTLLRVFMKVVKDPQSTVTALMKAETWDKICTDEAAFTQLFGKELGIQGNLQNLQRVLCKDLLSTNLTRLIEKLRQHIPELDMMAKSISQVTANSLDSQNLVPVSSGKVVEQLTALNRLTESMTGGYMNGTMNTSMPSKELLSVYQKYLNNQSSEFGSQLMDTITSILEVQIMPQIQVPPQQMTMVLNSADNFLKKFESMLPDEKGGTIDMNKMFDGQPQLQKMYKQMEDMPEVVSAVLFNVITNTDNDKYMNVLNSASINEMGQKMCNLANNEGFARIGCSVFDLNRYIRRMCKMDYEALQTEMMSFMADSNQGNENQLNSIEQATDIEPLMKTIEKVWKKMPTSSDAWSLWEPVDMWMNKMPTLIAMKDEMIRMAPKIFNLESMKYLEDMFGMFNKMMPSMRPLIHSADINSQVQYHIFKFLNLQLARIQEEKKVVLSDLLVSKQMQNLFTLLENSPRTLALLQDTLIDAFINPSKLMPLLSLDMKVCSDVLLFSKIFTTDRFVKLGYTPEMIQSFVCSDVLNFNSSQLLSELRNTIPGLPELISGLEKVFSDNSTEKTNFPALANEIVKFQNLLSSTLSKPIKFELGFNISWIDRNTYLMVAQESLHIMQSLINKLNIQSFNGLLHLLDAASTTHSPMANDLKVSLYIQQHFLKFLNRQLAKINGTSSLILVEYVNSKELEKLLSMLEFRLDDPELEKILFDTALHLIQHQTKVRSTLMTHS</sequence>
<keyword evidence="2" id="KW-1185">Reference proteome</keyword>
<protein>
    <submittedName>
        <fullName evidence="1">EXOC2</fullName>
    </submittedName>
</protein>
<dbReference type="EMBL" id="CAHIKZ030002198">
    <property type="protein sequence ID" value="CAE1282691.1"/>
    <property type="molecule type" value="Genomic_DNA"/>
</dbReference>
<comment type="caution">
    <text evidence="1">The sequence shown here is derived from an EMBL/GenBank/DDBJ whole genome shotgun (WGS) entry which is preliminary data.</text>
</comment>
<accession>A0A812CRN6</accession>
<organism evidence="1 2">
    <name type="scientific">Acanthosepion pharaonis</name>
    <name type="common">Pharaoh cuttlefish</name>
    <name type="synonym">Sepia pharaonis</name>
    <dbReference type="NCBI Taxonomy" id="158019"/>
    <lineage>
        <taxon>Eukaryota</taxon>
        <taxon>Metazoa</taxon>
        <taxon>Spiralia</taxon>
        <taxon>Lophotrochozoa</taxon>
        <taxon>Mollusca</taxon>
        <taxon>Cephalopoda</taxon>
        <taxon>Coleoidea</taxon>
        <taxon>Decapodiformes</taxon>
        <taxon>Sepiida</taxon>
        <taxon>Sepiina</taxon>
        <taxon>Sepiidae</taxon>
        <taxon>Acanthosepion</taxon>
    </lineage>
</organism>
<dbReference type="Proteomes" id="UP000597762">
    <property type="component" value="Unassembled WGS sequence"/>
</dbReference>
<gene>
    <name evidence="1" type="ORF">SPHA_43602</name>
</gene>
<name>A0A812CRN6_ACAPH</name>
<reference evidence="1" key="1">
    <citation type="submission" date="2021-01" db="EMBL/GenBank/DDBJ databases">
        <authorList>
            <person name="Li R."/>
            <person name="Bekaert M."/>
        </authorList>
    </citation>
    <scope>NUCLEOTIDE SEQUENCE</scope>
    <source>
        <strain evidence="1">Farmed</strain>
    </source>
</reference>
<evidence type="ECO:0000313" key="1">
    <source>
        <dbReference type="EMBL" id="CAE1282691.1"/>
    </source>
</evidence>
<evidence type="ECO:0000313" key="2">
    <source>
        <dbReference type="Proteomes" id="UP000597762"/>
    </source>
</evidence>